<feature type="transmembrane region" description="Helical" evidence="8">
    <location>
        <begin position="221"/>
        <end position="239"/>
    </location>
</feature>
<comment type="caution">
    <text evidence="9">The sequence shown here is derived from an EMBL/GenBank/DDBJ whole genome shotgun (WGS) entry which is preliminary data.</text>
</comment>
<feature type="transmembrane region" description="Helical" evidence="8">
    <location>
        <begin position="164"/>
        <end position="186"/>
    </location>
</feature>
<keyword evidence="6 8" id="KW-1133">Transmembrane helix</keyword>
<evidence type="ECO:0000256" key="1">
    <source>
        <dbReference type="ARBA" id="ARBA00004651"/>
    </source>
</evidence>
<evidence type="ECO:0000256" key="8">
    <source>
        <dbReference type="SAM" id="Phobius"/>
    </source>
</evidence>
<gene>
    <name evidence="9" type="ORF">ENV38_02150</name>
</gene>
<keyword evidence="3" id="KW-1003">Cell membrane</keyword>
<feature type="transmembrane region" description="Helical" evidence="8">
    <location>
        <begin position="104"/>
        <end position="125"/>
    </location>
</feature>
<evidence type="ECO:0000256" key="4">
    <source>
        <dbReference type="ARBA" id="ARBA00022692"/>
    </source>
</evidence>
<organism evidence="9">
    <name type="scientific">candidate division WOR-3 bacterium</name>
    <dbReference type="NCBI Taxonomy" id="2052148"/>
    <lineage>
        <taxon>Bacteria</taxon>
        <taxon>Bacteria division WOR-3</taxon>
    </lineage>
</organism>
<dbReference type="InterPro" id="IPR003689">
    <property type="entry name" value="ZIP"/>
</dbReference>
<sequence length="243" mass="25659">MLSGFLASLFAGLATTIGALLLLFKIKFGSKSMPLFLGLSGGIMFSASIFSLLIPALETGNLILVLFTFLFGAVFVDFVDSVVPHEHFIKGLEGPASKLKMVSLILLTMVIHNFPEGMAVGVSFAKGITPAAISLAVAIGLQNIPEGAAVALPLFSLGLSKSRAIFISFLTGMVEPVAGFFGVSIGILFSKLLPYLMAFASGAMVYVVSDEMIPESHTQGSEKVATFSFMVGFVIMTLLDNLF</sequence>
<evidence type="ECO:0000256" key="7">
    <source>
        <dbReference type="ARBA" id="ARBA00023136"/>
    </source>
</evidence>
<dbReference type="PANTHER" id="PTHR11040:SF211">
    <property type="entry name" value="ZINC TRANSPORTER ZIP11"/>
    <property type="match status" value="1"/>
</dbReference>
<accession>A0A7V3KMZ5</accession>
<feature type="transmembrane region" description="Helical" evidence="8">
    <location>
        <begin position="36"/>
        <end position="57"/>
    </location>
</feature>
<comment type="subcellular location">
    <subcellularLocation>
        <location evidence="1">Cell membrane</location>
        <topology evidence="1">Multi-pass membrane protein</topology>
    </subcellularLocation>
</comment>
<keyword evidence="5" id="KW-0862">Zinc</keyword>
<evidence type="ECO:0000256" key="2">
    <source>
        <dbReference type="ARBA" id="ARBA00006939"/>
    </source>
</evidence>
<keyword evidence="4 8" id="KW-0812">Transmembrane</keyword>
<feature type="transmembrane region" description="Helical" evidence="8">
    <location>
        <begin position="192"/>
        <end position="209"/>
    </location>
</feature>
<reference evidence="9" key="1">
    <citation type="journal article" date="2020" name="mSystems">
        <title>Genome- and Community-Level Interaction Insights into Carbon Utilization and Element Cycling Functions of Hydrothermarchaeota in Hydrothermal Sediment.</title>
        <authorList>
            <person name="Zhou Z."/>
            <person name="Liu Y."/>
            <person name="Xu W."/>
            <person name="Pan J."/>
            <person name="Luo Z.H."/>
            <person name="Li M."/>
        </authorList>
    </citation>
    <scope>NUCLEOTIDE SEQUENCE [LARGE SCALE GENOMIC DNA]</scope>
    <source>
        <strain evidence="9">SpSt-754</strain>
    </source>
</reference>
<evidence type="ECO:0000256" key="3">
    <source>
        <dbReference type="ARBA" id="ARBA00022475"/>
    </source>
</evidence>
<dbReference type="GO" id="GO:0005385">
    <property type="term" value="F:zinc ion transmembrane transporter activity"/>
    <property type="evidence" value="ECO:0007669"/>
    <property type="project" value="TreeGrafter"/>
</dbReference>
<feature type="transmembrane region" description="Helical" evidence="8">
    <location>
        <begin position="131"/>
        <end position="152"/>
    </location>
</feature>
<protein>
    <submittedName>
        <fullName evidence="9">ZIP family metal transporter</fullName>
    </submittedName>
</protein>
<evidence type="ECO:0000256" key="6">
    <source>
        <dbReference type="ARBA" id="ARBA00022989"/>
    </source>
</evidence>
<proteinExistence type="inferred from homology"/>
<dbReference type="Pfam" id="PF02535">
    <property type="entry name" value="Zip"/>
    <property type="match status" value="1"/>
</dbReference>
<feature type="transmembrane region" description="Helical" evidence="8">
    <location>
        <begin position="6"/>
        <end position="24"/>
    </location>
</feature>
<dbReference type="PANTHER" id="PTHR11040">
    <property type="entry name" value="ZINC/IRON TRANSPORTER"/>
    <property type="match status" value="1"/>
</dbReference>
<dbReference type="EMBL" id="DTGD01000081">
    <property type="protein sequence ID" value="HGB35692.1"/>
    <property type="molecule type" value="Genomic_DNA"/>
</dbReference>
<evidence type="ECO:0000313" key="9">
    <source>
        <dbReference type="EMBL" id="HGB35692.1"/>
    </source>
</evidence>
<name>A0A7V3KMZ5_UNCW3</name>
<evidence type="ECO:0000256" key="5">
    <source>
        <dbReference type="ARBA" id="ARBA00022833"/>
    </source>
</evidence>
<dbReference type="GO" id="GO:0005886">
    <property type="term" value="C:plasma membrane"/>
    <property type="evidence" value="ECO:0007669"/>
    <property type="project" value="UniProtKB-SubCell"/>
</dbReference>
<dbReference type="AlphaFoldDB" id="A0A7V3KMZ5"/>
<feature type="transmembrane region" description="Helical" evidence="8">
    <location>
        <begin position="63"/>
        <end position="83"/>
    </location>
</feature>
<keyword evidence="7 8" id="KW-0472">Membrane</keyword>
<comment type="similarity">
    <text evidence="2">Belongs to the ZIP transporter (TC 2.A.5) family.</text>
</comment>